<accession>A0A927CET2</accession>
<dbReference type="InterPro" id="IPR010021">
    <property type="entry name" value="PGPP1/Gep4"/>
</dbReference>
<keyword evidence="2" id="KW-1185">Reference proteome</keyword>
<dbReference type="EMBL" id="JACXJA010000068">
    <property type="protein sequence ID" value="MBD2866743.1"/>
    <property type="molecule type" value="Genomic_DNA"/>
</dbReference>
<dbReference type="GO" id="GO:0008962">
    <property type="term" value="F:phosphatidylglycerophosphatase activity"/>
    <property type="evidence" value="ECO:0007669"/>
    <property type="project" value="InterPro"/>
</dbReference>
<dbReference type="Proteomes" id="UP000639396">
    <property type="component" value="Unassembled WGS sequence"/>
</dbReference>
<dbReference type="GO" id="GO:0005737">
    <property type="term" value="C:cytoplasm"/>
    <property type="evidence" value="ECO:0007669"/>
    <property type="project" value="TreeGrafter"/>
</dbReference>
<dbReference type="InterPro" id="IPR006549">
    <property type="entry name" value="HAD-SF_hydro_IIIA"/>
</dbReference>
<dbReference type="Gene3D" id="3.40.50.1000">
    <property type="entry name" value="HAD superfamily/HAD-like"/>
    <property type="match status" value="1"/>
</dbReference>
<dbReference type="AlphaFoldDB" id="A0A927CET2"/>
<reference evidence="1" key="1">
    <citation type="submission" date="2020-09" db="EMBL/GenBank/DDBJ databases">
        <title>A novel bacterium of genus Paenibacillus, isolated from South China Sea.</title>
        <authorList>
            <person name="Huang H."/>
            <person name="Mo K."/>
            <person name="Hu Y."/>
        </authorList>
    </citation>
    <scope>NUCLEOTIDE SEQUENCE</scope>
    <source>
        <strain evidence="1">IB182363</strain>
    </source>
</reference>
<dbReference type="RefSeq" id="WP_190932369.1">
    <property type="nucleotide sequence ID" value="NZ_JACXJA010000068.1"/>
</dbReference>
<sequence>MDIYGIVCRIYKDAKEFEQRLLKKLIPQKSVHSIYEIDVQTLWMSGVRGIITDLDNTLVGAKHPQATPELLDWLRRLQEIGFQVVIVSNNNRLRVSTFSEPLSIPYIFRAKKPGNAAFRRALQIMSLAPDQTVVIGDQMLTDVLGGNRLGLYTILVRPIELRDEGFFTKVNRRIEKVALSWMKRKGLMEWEDT</sequence>
<dbReference type="InterPro" id="IPR023214">
    <property type="entry name" value="HAD_sf"/>
</dbReference>
<protein>
    <submittedName>
        <fullName evidence="1">YqeG family HAD IIIA-type phosphatase</fullName>
    </submittedName>
</protein>
<proteinExistence type="predicted"/>
<dbReference type="InterPro" id="IPR036412">
    <property type="entry name" value="HAD-like_sf"/>
</dbReference>
<dbReference type="SUPFAM" id="SSF56784">
    <property type="entry name" value="HAD-like"/>
    <property type="match status" value="1"/>
</dbReference>
<dbReference type="NCBIfam" id="TIGR01668">
    <property type="entry name" value="YqeG_hyp_ppase"/>
    <property type="match status" value="1"/>
</dbReference>
<dbReference type="PANTHER" id="PTHR19288">
    <property type="entry name" value="4-NITROPHENYLPHOSPHATASE-RELATED"/>
    <property type="match status" value="1"/>
</dbReference>
<dbReference type="CDD" id="cd16416">
    <property type="entry name" value="HAD_BsYqeG-like"/>
    <property type="match status" value="1"/>
</dbReference>
<name>A0A927CET2_9BACL</name>
<evidence type="ECO:0000313" key="2">
    <source>
        <dbReference type="Proteomes" id="UP000639396"/>
    </source>
</evidence>
<gene>
    <name evidence="1" type="ORF">IDH45_32720</name>
</gene>
<dbReference type="Pfam" id="PF13242">
    <property type="entry name" value="Hydrolase_like"/>
    <property type="match status" value="1"/>
</dbReference>
<evidence type="ECO:0000313" key="1">
    <source>
        <dbReference type="EMBL" id="MBD2866743.1"/>
    </source>
</evidence>
<organism evidence="1 2">
    <name type="scientific">Paenibacillus oceani</name>
    <dbReference type="NCBI Taxonomy" id="2772510"/>
    <lineage>
        <taxon>Bacteria</taxon>
        <taxon>Bacillati</taxon>
        <taxon>Bacillota</taxon>
        <taxon>Bacilli</taxon>
        <taxon>Bacillales</taxon>
        <taxon>Paenibacillaceae</taxon>
        <taxon>Paenibacillus</taxon>
    </lineage>
</organism>
<comment type="caution">
    <text evidence="1">The sequence shown here is derived from an EMBL/GenBank/DDBJ whole genome shotgun (WGS) entry which is preliminary data.</text>
</comment>
<dbReference type="PANTHER" id="PTHR19288:SF25">
    <property type="entry name" value="PHOSPHATIDYLGLYCEROPHOSPHATASE GEP4, MITOCHONDRIAL"/>
    <property type="match status" value="1"/>
</dbReference>
<dbReference type="NCBIfam" id="TIGR01662">
    <property type="entry name" value="HAD-SF-IIIA"/>
    <property type="match status" value="1"/>
</dbReference>